<dbReference type="PANTHER" id="PTHR12409:SF0">
    <property type="entry name" value="PREFOLDIN SUBUNIT 3"/>
    <property type="match status" value="1"/>
</dbReference>
<dbReference type="SUPFAM" id="SSF46579">
    <property type="entry name" value="Prefoldin"/>
    <property type="match status" value="1"/>
</dbReference>
<comment type="similarity">
    <text evidence="1 4">Belongs to the prefoldin subunit alpha family.</text>
</comment>
<dbReference type="Pfam" id="PF02996">
    <property type="entry name" value="Prefoldin"/>
    <property type="match status" value="1"/>
</dbReference>
<evidence type="ECO:0000256" key="4">
    <source>
        <dbReference type="PIRNR" id="PIRNR016396"/>
    </source>
</evidence>
<evidence type="ECO:0000256" key="5">
    <source>
        <dbReference type="SAM" id="Coils"/>
    </source>
</evidence>
<keyword evidence="5" id="KW-0175">Coiled coil</keyword>
<comment type="function">
    <text evidence="4">Binds specifically to cytosolic chaperonin (c-CPN) and transfers target proteins to it. Binds to nascent polypeptide chain and promotes folding in an environment in which there are many competing pathways for nonnative proteins.</text>
</comment>
<name>A0A915EKS0_9BILA</name>
<dbReference type="Gene3D" id="1.10.287.370">
    <property type="match status" value="1"/>
</dbReference>
<accession>A0A915EKS0</accession>
<sequence length="184" mass="21180">MSVEKRMEVKGIPKAKVLENIDTYLTTQKLSIDEATEKIKEDFRKYKIVEDSFVTQKEKMADSIADYKKSLAALEMLQEQKKVEKESVEVTYKLDENIYSKALVEDFSKVCVWLGANVMVEYELTEAQQMLTANLENIEKVNKDVEEELDFIRDQITTTEVNVAHLYNYNVQTKKVPGEVAAHG</sequence>
<keyword evidence="6" id="KW-1185">Reference proteome</keyword>
<reference evidence="7" key="1">
    <citation type="submission" date="2022-11" db="UniProtKB">
        <authorList>
            <consortium name="WormBaseParasite"/>
        </authorList>
    </citation>
    <scope>IDENTIFICATION</scope>
</reference>
<dbReference type="GO" id="GO:0006457">
    <property type="term" value="P:protein folding"/>
    <property type="evidence" value="ECO:0007669"/>
    <property type="project" value="UniProtKB-UniRule"/>
</dbReference>
<evidence type="ECO:0000313" key="6">
    <source>
        <dbReference type="Proteomes" id="UP000887574"/>
    </source>
</evidence>
<protein>
    <recommendedName>
        <fullName evidence="4">Prefoldin subunit 3</fullName>
    </recommendedName>
</protein>
<dbReference type="GO" id="GO:0015631">
    <property type="term" value="F:tubulin binding"/>
    <property type="evidence" value="ECO:0007669"/>
    <property type="project" value="TreeGrafter"/>
</dbReference>
<dbReference type="InterPro" id="IPR016655">
    <property type="entry name" value="PFD3"/>
</dbReference>
<feature type="coiled-coil region" evidence="5">
    <location>
        <begin position="128"/>
        <end position="162"/>
    </location>
</feature>
<dbReference type="InterPro" id="IPR009053">
    <property type="entry name" value="Prefoldin"/>
</dbReference>
<evidence type="ECO:0000256" key="3">
    <source>
        <dbReference type="ARBA" id="ARBA00023186"/>
    </source>
</evidence>
<dbReference type="Proteomes" id="UP000887574">
    <property type="component" value="Unplaced"/>
</dbReference>
<dbReference type="GO" id="GO:0007017">
    <property type="term" value="P:microtubule-based process"/>
    <property type="evidence" value="ECO:0007669"/>
    <property type="project" value="TreeGrafter"/>
</dbReference>
<organism evidence="6 7">
    <name type="scientific">Ditylenchus dipsaci</name>
    <dbReference type="NCBI Taxonomy" id="166011"/>
    <lineage>
        <taxon>Eukaryota</taxon>
        <taxon>Metazoa</taxon>
        <taxon>Ecdysozoa</taxon>
        <taxon>Nematoda</taxon>
        <taxon>Chromadorea</taxon>
        <taxon>Rhabditida</taxon>
        <taxon>Tylenchina</taxon>
        <taxon>Tylenchomorpha</taxon>
        <taxon>Sphaerularioidea</taxon>
        <taxon>Anguinidae</taxon>
        <taxon>Anguininae</taxon>
        <taxon>Ditylenchus</taxon>
    </lineage>
</organism>
<dbReference type="GO" id="GO:0016272">
    <property type="term" value="C:prefoldin complex"/>
    <property type="evidence" value="ECO:0007669"/>
    <property type="project" value="UniProtKB-UniRule"/>
</dbReference>
<dbReference type="CDD" id="cd23156">
    <property type="entry name" value="Prefoldin_3"/>
    <property type="match status" value="1"/>
</dbReference>
<evidence type="ECO:0000256" key="1">
    <source>
        <dbReference type="ARBA" id="ARBA00010048"/>
    </source>
</evidence>
<dbReference type="PANTHER" id="PTHR12409">
    <property type="entry name" value="PREFOLDIN SUBUNIT 3"/>
    <property type="match status" value="1"/>
</dbReference>
<keyword evidence="3 4" id="KW-0143">Chaperone</keyword>
<dbReference type="PIRSF" id="PIRSF016396">
    <property type="entry name" value="Prefoldin_subunit_3"/>
    <property type="match status" value="1"/>
</dbReference>
<proteinExistence type="inferred from homology"/>
<dbReference type="GO" id="GO:0007021">
    <property type="term" value="P:tubulin complex assembly"/>
    <property type="evidence" value="ECO:0007669"/>
    <property type="project" value="TreeGrafter"/>
</dbReference>
<evidence type="ECO:0000256" key="2">
    <source>
        <dbReference type="ARBA" id="ARBA00011695"/>
    </source>
</evidence>
<dbReference type="FunFam" id="1.10.287.370:FF:000001">
    <property type="entry name" value="Prefoldin subunit 3"/>
    <property type="match status" value="1"/>
</dbReference>
<dbReference type="AlphaFoldDB" id="A0A915EKS0"/>
<evidence type="ECO:0000313" key="7">
    <source>
        <dbReference type="WBParaSite" id="jg6414"/>
    </source>
</evidence>
<dbReference type="WBParaSite" id="jg6414">
    <property type="protein sequence ID" value="jg6414"/>
    <property type="gene ID" value="jg6414"/>
</dbReference>
<dbReference type="GO" id="GO:0005737">
    <property type="term" value="C:cytoplasm"/>
    <property type="evidence" value="ECO:0007669"/>
    <property type="project" value="TreeGrafter"/>
</dbReference>
<comment type="subunit">
    <text evidence="2 4">Heterohexamer of two PFD-alpha type and four PFD-beta type subunits.</text>
</comment>
<dbReference type="InterPro" id="IPR004127">
    <property type="entry name" value="Prefoldin_subunit_alpha"/>
</dbReference>